<feature type="domain" description="Calcineurin-like phosphoesterase" evidence="1">
    <location>
        <begin position="8"/>
        <end position="235"/>
    </location>
</feature>
<comment type="caution">
    <text evidence="2">The sequence shown here is derived from an EMBL/GenBank/DDBJ whole genome shotgun (WGS) entry which is preliminary data.</text>
</comment>
<sequence>MFGVNSVIRVAFSSDNHFDVNKVDVQATMAVQAEILLAHGVQFYLIAGDLFNDFQRSQQFVVDLQALLGTQTHVYWIAGNHDMVHGISFDELETGQFAGYLHNRYVDLPHSDWRLIGHNGWYDYGFAQQIPGATVADFEMWKHAYWIDRAIQQPMNDPERATLMLNQVDAQLALAKAEHKRVIFMTHFVPKIDYLRFTADNRFWNMANALMGTPRLGTLVEQYQVSHVLFGHLHIHPQPRQFAQTIYYDQAVGYGRPRLNEWQESTFMAEWQRDLEILDLAEK</sequence>
<protein>
    <submittedName>
        <fullName evidence="2">Metallophosphoesterase</fullName>
    </submittedName>
</protein>
<dbReference type="Gene3D" id="3.60.21.10">
    <property type="match status" value="1"/>
</dbReference>
<dbReference type="InterPro" id="IPR022302">
    <property type="entry name" value="Phosphoesterase_putative"/>
</dbReference>
<evidence type="ECO:0000313" key="3">
    <source>
        <dbReference type="Proteomes" id="UP001227831"/>
    </source>
</evidence>
<name>A0ABU1A7Y8_9LACO</name>
<gene>
    <name evidence="2" type="ORF">RA086_02180</name>
</gene>
<dbReference type="Proteomes" id="UP001227831">
    <property type="component" value="Unassembled WGS sequence"/>
</dbReference>
<organism evidence="2 3">
    <name type="scientific">Lactiplantibacillus brownii</name>
    <dbReference type="NCBI Taxonomy" id="3069269"/>
    <lineage>
        <taxon>Bacteria</taxon>
        <taxon>Bacillati</taxon>
        <taxon>Bacillota</taxon>
        <taxon>Bacilli</taxon>
        <taxon>Lactobacillales</taxon>
        <taxon>Lactobacillaceae</taxon>
        <taxon>Lactiplantibacillus</taxon>
    </lineage>
</organism>
<dbReference type="EMBL" id="JAVCWF010000001">
    <property type="protein sequence ID" value="MDQ7936455.1"/>
    <property type="molecule type" value="Genomic_DNA"/>
</dbReference>
<reference evidence="2 3" key="1">
    <citation type="journal article" date="2023" name="Int. J. Syst. Evol. Microbiol.">
        <title>Lactiplantibacillus brownii sp. nov., a novel psychrotolerant species isolated from sauerkraut.</title>
        <authorList>
            <person name="Heng Y.C."/>
            <person name="Silvaraju S."/>
            <person name="Lee J.K.Y."/>
            <person name="Kittelmann S."/>
        </authorList>
    </citation>
    <scope>NUCLEOTIDE SEQUENCE [LARGE SCALE GENOMIC DNA]</scope>
    <source>
        <strain evidence="2 3">WILCCON 0030</strain>
    </source>
</reference>
<evidence type="ECO:0000259" key="1">
    <source>
        <dbReference type="Pfam" id="PF00149"/>
    </source>
</evidence>
<dbReference type="SUPFAM" id="SSF56300">
    <property type="entry name" value="Metallo-dependent phosphatases"/>
    <property type="match status" value="1"/>
</dbReference>
<accession>A0ABU1A7Y8</accession>
<dbReference type="NCBIfam" id="TIGR03729">
    <property type="entry name" value="acc_ester"/>
    <property type="match status" value="1"/>
</dbReference>
<evidence type="ECO:0000313" key="2">
    <source>
        <dbReference type="EMBL" id="MDQ7936455.1"/>
    </source>
</evidence>
<dbReference type="InterPro" id="IPR029052">
    <property type="entry name" value="Metallo-depent_PP-like"/>
</dbReference>
<keyword evidence="3" id="KW-1185">Reference proteome</keyword>
<dbReference type="Pfam" id="PF00149">
    <property type="entry name" value="Metallophos"/>
    <property type="match status" value="1"/>
</dbReference>
<proteinExistence type="predicted"/>
<dbReference type="InterPro" id="IPR004843">
    <property type="entry name" value="Calcineurin-like_PHP"/>
</dbReference>